<dbReference type="GeneID" id="77924176"/>
<reference evidence="1 2" key="1">
    <citation type="submission" date="2019-09" db="EMBL/GenBank/DDBJ databases">
        <authorList>
            <person name="Christie C.A."/>
            <person name="Diallo A.S."/>
            <person name="Dixon Z."/>
            <person name="McIntosh P.M."/>
            <person name="Murthy K.H."/>
            <person name="Rosen M.G."/>
            <person name="Simpson L.M."/>
            <person name="Koustas K."/>
            <person name="Fogarty M.P."/>
            <person name="Molloy S.D."/>
            <person name="Garlena R.A."/>
            <person name="Russell D.A."/>
            <person name="Pope W.H."/>
            <person name="Jacobs-Sera D."/>
            <person name="Hatfull G.F."/>
        </authorList>
    </citation>
    <scope>NUCLEOTIDE SEQUENCE [LARGE SCALE GENOMIC DNA]</scope>
</reference>
<accession>A0A5Q2F3W8</accession>
<dbReference type="EMBL" id="MN484601">
    <property type="protein sequence ID" value="QGF20187.1"/>
    <property type="molecule type" value="Genomic_DNA"/>
</dbReference>
<sequence>MKIVNRVPTLKLRARCPFTRQFHSGAVMRCTLIAGHDDGAEVRPNGYPHFFTPLAAFDRHGEIRYNGITRTIPHNIFRGYVDPHEYTRAYVEAHSKRLRTWDRTGR</sequence>
<evidence type="ECO:0000313" key="2">
    <source>
        <dbReference type="Proteomes" id="UP000400849"/>
    </source>
</evidence>
<dbReference type="RefSeq" id="YP_010648717.1">
    <property type="nucleotide sequence ID" value="NC_070762.1"/>
</dbReference>
<gene>
    <name evidence="1" type="primary">8</name>
    <name evidence="1" type="ORF">SEA_SIXAMA_8</name>
</gene>
<proteinExistence type="predicted"/>
<keyword evidence="2" id="KW-1185">Reference proteome</keyword>
<dbReference type="Proteomes" id="UP000400849">
    <property type="component" value="Segment"/>
</dbReference>
<organism evidence="1 2">
    <name type="scientific">Gordonia phage Sixama</name>
    <dbReference type="NCBI Taxonomy" id="2653271"/>
    <lineage>
        <taxon>Viruses</taxon>
        <taxon>Duplodnaviria</taxon>
        <taxon>Heunggongvirae</taxon>
        <taxon>Uroviricota</taxon>
        <taxon>Caudoviricetes</taxon>
        <taxon>Sixamavirus</taxon>
        <taxon>Sixamavirus sixama</taxon>
    </lineage>
</organism>
<dbReference type="KEGG" id="vg:77924176"/>
<name>A0A5Q2F3W8_9CAUD</name>
<evidence type="ECO:0000313" key="1">
    <source>
        <dbReference type="EMBL" id="QGF20187.1"/>
    </source>
</evidence>
<protein>
    <submittedName>
        <fullName evidence="1">Uncharacterized protein</fullName>
    </submittedName>
</protein>